<dbReference type="PANTHER" id="PTHR32410">
    <property type="entry name" value="CYSTEINE/HISTIDINE-RICH C1 DOMAIN FAMILY PROTEIN"/>
    <property type="match status" value="1"/>
</dbReference>
<sequence length="685" mass="79437">MSEVGVFRKEEIDGKLFLVYTLTQTETPTSSGEVAAAAKKAMYFGVDDLPLQPLFFCPSVRIKFLHSKPKNHDDDHHHGCFMPHPLNSTPHFPCTRSHDQQGESLLDCDKDYICKLPVIPLFWCNNKEFRYGKFDCRACNGNIFSTSYFTCLQCQGKFHKECVESPLEIKHPSHPFHSLRLFSGSSHQKCSCCKVYTPNMYYHCTTCELSMNPVCAMRPVPLVVDHPKSHPHPLSFFPTQASTVCNICAMIKKLDPTYICIQCVFVIHKGCMGFPHIIRISRHPHRISFTSSLPPGNFSCGVCRQQVDNNYGAYSCEICDDYFVHSKCSLLPRIWDGKELEGVPEEDDKIDDGEPFKRIADGIILHPFHSHHMRLEIDKAYDGNKYCRGCALPIYEGQFYSCMECDFILHESCANAPRMKRYPLYPHPLTLKGTTTRHENQKGKVCCSECRRDCNGFFYEYRKEKEIFQLDLRCASIIEPFDYQGHQHPLFLPWDTKKKTRCQMCKYESKESKLICLECDYSICFRCATFPYKARYKHDSHFLTICDGKEESEEPDWCEVCEGKIEEVKETGYNWKGKKTELRYYKCNDCCTALHVDCLFGRDMYIKPGETEKEYLSFSDFSFSEDVWKWMDVRALLNSSLSRPICNGCKCRCPFPIFYKGDKLIFCSWYCLKIEHPPTPSRVSW</sequence>
<keyword evidence="1" id="KW-0479">Metal-binding</keyword>
<dbReference type="PANTHER" id="PTHR32410:SF153">
    <property type="entry name" value="CHP-RICH ZINC FINGER PROTEIN-LIKE-RELATED"/>
    <property type="match status" value="1"/>
</dbReference>
<accession>A0A654GBA8</accession>
<keyword evidence="4" id="KW-0862">Zinc</keyword>
<evidence type="ECO:0000259" key="5">
    <source>
        <dbReference type="SMART" id="SM00249"/>
    </source>
</evidence>
<dbReference type="GO" id="GO:0008270">
    <property type="term" value="F:zinc ion binding"/>
    <property type="evidence" value="ECO:0007669"/>
    <property type="project" value="UniProtKB-KW"/>
</dbReference>
<dbReference type="Pfam" id="PF03107">
    <property type="entry name" value="C1_2"/>
    <property type="match status" value="5"/>
</dbReference>
<keyword evidence="2" id="KW-0677">Repeat</keyword>
<evidence type="ECO:0000256" key="3">
    <source>
        <dbReference type="ARBA" id="ARBA00022771"/>
    </source>
</evidence>
<dbReference type="Pfam" id="PF22926">
    <property type="entry name" value="C1-like_CT"/>
    <property type="match status" value="1"/>
</dbReference>
<dbReference type="InterPro" id="IPR004146">
    <property type="entry name" value="DC1"/>
</dbReference>
<gene>
    <name evidence="6" type="ORF">AN1_LOCUS25854</name>
</gene>
<dbReference type="InterPro" id="IPR053192">
    <property type="entry name" value="Vacuole_Formation_Reg"/>
</dbReference>
<dbReference type="AlphaFoldDB" id="A0A654GBA8"/>
<reference evidence="6 7" key="1">
    <citation type="submission" date="2019-11" db="EMBL/GenBank/DDBJ databases">
        <authorList>
            <person name="Jiao W.-B."/>
            <person name="Schneeberger K."/>
        </authorList>
    </citation>
    <scope>NUCLEOTIDE SEQUENCE [LARGE SCALE GENOMIC DNA]</scope>
    <source>
        <strain evidence="7">cv. An-1</strain>
    </source>
</reference>
<feature type="domain" description="Zinc finger PHD-type" evidence="5">
    <location>
        <begin position="135"/>
        <end position="208"/>
    </location>
</feature>
<dbReference type="InterPro" id="IPR054483">
    <property type="entry name" value="DC1-like_CT"/>
</dbReference>
<proteinExistence type="predicted"/>
<dbReference type="EMBL" id="CACRSJ010000110">
    <property type="protein sequence ID" value="VYS70472.1"/>
    <property type="molecule type" value="Genomic_DNA"/>
</dbReference>
<evidence type="ECO:0000256" key="1">
    <source>
        <dbReference type="ARBA" id="ARBA00022723"/>
    </source>
</evidence>
<dbReference type="SMART" id="SM00249">
    <property type="entry name" value="PHD"/>
    <property type="match status" value="3"/>
</dbReference>
<evidence type="ECO:0000256" key="4">
    <source>
        <dbReference type="ARBA" id="ARBA00022833"/>
    </source>
</evidence>
<protein>
    <recommendedName>
        <fullName evidence="5">Zinc finger PHD-type domain-containing protein</fullName>
    </recommendedName>
</protein>
<feature type="domain" description="Zinc finger PHD-type" evidence="5">
    <location>
        <begin position="386"/>
        <end position="451"/>
    </location>
</feature>
<feature type="domain" description="Zinc finger PHD-type" evidence="5">
    <location>
        <begin position="244"/>
        <end position="304"/>
    </location>
</feature>
<name>A0A654GBA8_ARATH</name>
<dbReference type="InterPro" id="IPR046349">
    <property type="entry name" value="C1-like_sf"/>
</dbReference>
<dbReference type="InterPro" id="IPR001965">
    <property type="entry name" value="Znf_PHD"/>
</dbReference>
<evidence type="ECO:0000313" key="7">
    <source>
        <dbReference type="Proteomes" id="UP000426265"/>
    </source>
</evidence>
<evidence type="ECO:0000256" key="2">
    <source>
        <dbReference type="ARBA" id="ARBA00022737"/>
    </source>
</evidence>
<keyword evidence="3" id="KW-0863">Zinc-finger</keyword>
<dbReference type="SUPFAM" id="SSF57889">
    <property type="entry name" value="Cysteine-rich domain"/>
    <property type="match status" value="3"/>
</dbReference>
<organism evidence="6 7">
    <name type="scientific">Arabidopsis thaliana</name>
    <name type="common">Mouse-ear cress</name>
    <dbReference type="NCBI Taxonomy" id="3702"/>
    <lineage>
        <taxon>Eukaryota</taxon>
        <taxon>Viridiplantae</taxon>
        <taxon>Streptophyta</taxon>
        <taxon>Embryophyta</taxon>
        <taxon>Tracheophyta</taxon>
        <taxon>Spermatophyta</taxon>
        <taxon>Magnoliopsida</taxon>
        <taxon>eudicotyledons</taxon>
        <taxon>Gunneridae</taxon>
        <taxon>Pentapetalae</taxon>
        <taxon>rosids</taxon>
        <taxon>malvids</taxon>
        <taxon>Brassicales</taxon>
        <taxon>Brassicaceae</taxon>
        <taxon>Camelineae</taxon>
        <taxon>Arabidopsis</taxon>
    </lineage>
</organism>
<dbReference type="ExpressionAtlas" id="A0A654GBA8">
    <property type="expression patterns" value="baseline and differential"/>
</dbReference>
<evidence type="ECO:0000313" key="6">
    <source>
        <dbReference type="EMBL" id="VYS70472.1"/>
    </source>
</evidence>
<dbReference type="Proteomes" id="UP000426265">
    <property type="component" value="Unassembled WGS sequence"/>
</dbReference>